<dbReference type="InterPro" id="IPR036890">
    <property type="entry name" value="HATPase_C_sf"/>
</dbReference>
<evidence type="ECO:0000313" key="11">
    <source>
        <dbReference type="EMBL" id="EJF41348.1"/>
    </source>
</evidence>
<feature type="domain" description="Histidine kinase/HSP90-like ATPase" evidence="9">
    <location>
        <begin position="159"/>
        <end position="283"/>
    </location>
</feature>
<dbReference type="GO" id="GO:0005524">
    <property type="term" value="F:ATP binding"/>
    <property type="evidence" value="ECO:0007669"/>
    <property type="project" value="UniProtKB-KW"/>
</dbReference>
<organism evidence="11 12">
    <name type="scientific">Schaalia georgiae F0490</name>
    <dbReference type="NCBI Taxonomy" id="1125717"/>
    <lineage>
        <taxon>Bacteria</taxon>
        <taxon>Bacillati</taxon>
        <taxon>Actinomycetota</taxon>
        <taxon>Actinomycetes</taxon>
        <taxon>Actinomycetales</taxon>
        <taxon>Actinomycetaceae</taxon>
        <taxon>Schaalia</taxon>
    </lineage>
</organism>
<evidence type="ECO:0000256" key="2">
    <source>
        <dbReference type="ARBA" id="ARBA00012438"/>
    </source>
</evidence>
<evidence type="ECO:0000256" key="5">
    <source>
        <dbReference type="ARBA" id="ARBA00022741"/>
    </source>
</evidence>
<evidence type="ECO:0000313" key="12">
    <source>
        <dbReference type="Proteomes" id="UP000004578"/>
    </source>
</evidence>
<comment type="caution">
    <text evidence="11">The sequence shown here is derived from an EMBL/GenBank/DDBJ whole genome shotgun (WGS) entry which is preliminary data.</text>
</comment>
<name>J1H7R9_9ACTO</name>
<protein>
    <recommendedName>
        <fullName evidence="2">histidine kinase</fullName>
        <ecNumber evidence="2">2.7.13.3</ecNumber>
    </recommendedName>
</protein>
<dbReference type="GO" id="GO:0016020">
    <property type="term" value="C:membrane"/>
    <property type="evidence" value="ECO:0007669"/>
    <property type="project" value="InterPro"/>
</dbReference>
<comment type="catalytic activity">
    <reaction evidence="1">
        <text>ATP + protein L-histidine = ADP + protein N-phospho-L-histidine.</text>
        <dbReference type="EC" id="2.7.13.3"/>
    </reaction>
</comment>
<dbReference type="InterPro" id="IPR050482">
    <property type="entry name" value="Sensor_HK_TwoCompSys"/>
</dbReference>
<proteinExistence type="predicted"/>
<keyword evidence="5" id="KW-0547">Nucleotide-binding</keyword>
<dbReference type="PANTHER" id="PTHR24421">
    <property type="entry name" value="NITRATE/NITRITE SENSOR PROTEIN NARX-RELATED"/>
    <property type="match status" value="1"/>
</dbReference>
<keyword evidence="4" id="KW-0808">Transferase</keyword>
<keyword evidence="6 11" id="KW-0418">Kinase</keyword>
<gene>
    <name evidence="11" type="ORF">HMPREF1317_1302</name>
</gene>
<dbReference type="PANTHER" id="PTHR24421:SF10">
    <property type="entry name" value="NITRATE_NITRITE SENSOR PROTEIN NARQ"/>
    <property type="match status" value="1"/>
</dbReference>
<dbReference type="EC" id="2.7.13.3" evidence="2"/>
<evidence type="ECO:0000256" key="8">
    <source>
        <dbReference type="ARBA" id="ARBA00023012"/>
    </source>
</evidence>
<keyword evidence="7" id="KW-0067">ATP-binding</keyword>
<evidence type="ECO:0000256" key="4">
    <source>
        <dbReference type="ARBA" id="ARBA00022679"/>
    </source>
</evidence>
<keyword evidence="8" id="KW-0902">Two-component regulatory system</keyword>
<evidence type="ECO:0000259" key="9">
    <source>
        <dbReference type="Pfam" id="PF02518"/>
    </source>
</evidence>
<dbReference type="Proteomes" id="UP000004578">
    <property type="component" value="Unassembled WGS sequence"/>
</dbReference>
<feature type="domain" description="Signal transduction histidine kinase subgroup 3 dimerisation and phosphoacceptor" evidence="10">
    <location>
        <begin position="56"/>
        <end position="120"/>
    </location>
</feature>
<accession>J1H7R9</accession>
<dbReference type="EMBL" id="AKFS01000231">
    <property type="protein sequence ID" value="EJF41348.1"/>
    <property type="molecule type" value="Genomic_DNA"/>
</dbReference>
<keyword evidence="3" id="KW-0597">Phosphoprotein</keyword>
<evidence type="ECO:0000256" key="1">
    <source>
        <dbReference type="ARBA" id="ARBA00000085"/>
    </source>
</evidence>
<evidence type="ECO:0000256" key="6">
    <source>
        <dbReference type="ARBA" id="ARBA00022777"/>
    </source>
</evidence>
<dbReference type="Pfam" id="PF02518">
    <property type="entry name" value="HATPase_c"/>
    <property type="match status" value="1"/>
</dbReference>
<dbReference type="GO" id="GO:0000155">
    <property type="term" value="F:phosphorelay sensor kinase activity"/>
    <property type="evidence" value="ECO:0007669"/>
    <property type="project" value="InterPro"/>
</dbReference>
<dbReference type="Gene3D" id="1.20.5.1930">
    <property type="match status" value="1"/>
</dbReference>
<keyword evidence="12" id="KW-1185">Reference proteome</keyword>
<dbReference type="InterPro" id="IPR003594">
    <property type="entry name" value="HATPase_dom"/>
</dbReference>
<dbReference type="Gene3D" id="3.30.565.10">
    <property type="entry name" value="Histidine kinase-like ATPase, C-terminal domain"/>
    <property type="match status" value="1"/>
</dbReference>
<evidence type="ECO:0000256" key="3">
    <source>
        <dbReference type="ARBA" id="ARBA00022553"/>
    </source>
</evidence>
<dbReference type="Pfam" id="PF07730">
    <property type="entry name" value="HisKA_3"/>
    <property type="match status" value="1"/>
</dbReference>
<dbReference type="PATRIC" id="fig|1125717.3.peg.1455"/>
<sequence length="288" mass="29979">MVAALLALRTRQGEATRQNLNAARDDLRERVLALQNANTRMLQMQDDELRAAALSERTRIAREIHDGVGHLLTRLLLQIKALQITHRGKPGVVAGLAALSDGLDEALDSMRCSVHALSEQGEDLVVALDLLGSRSAIAKVGVDCSLEAEPPRAVSRCVTAVVREALTNAARHGGAASARVTVTDYPAFWQVTVDNDGAVPAGDADPGVGAPGFGASLGSVPSNRGFGLGTPDDGGFGLGTSGDGAVRPGLGLRAMADRVEALGGTVRITPRPRFTVFATIPKDQEGAV</sequence>
<dbReference type="GO" id="GO:0046983">
    <property type="term" value="F:protein dimerization activity"/>
    <property type="evidence" value="ECO:0007669"/>
    <property type="project" value="InterPro"/>
</dbReference>
<dbReference type="CDD" id="cd16917">
    <property type="entry name" value="HATPase_UhpB-NarQ-NarX-like"/>
    <property type="match status" value="1"/>
</dbReference>
<dbReference type="SUPFAM" id="SSF55874">
    <property type="entry name" value="ATPase domain of HSP90 chaperone/DNA topoisomerase II/histidine kinase"/>
    <property type="match status" value="1"/>
</dbReference>
<dbReference type="AlphaFoldDB" id="J1H7R9"/>
<evidence type="ECO:0000256" key="7">
    <source>
        <dbReference type="ARBA" id="ARBA00022840"/>
    </source>
</evidence>
<dbReference type="InterPro" id="IPR011712">
    <property type="entry name" value="Sig_transdc_His_kin_sub3_dim/P"/>
</dbReference>
<evidence type="ECO:0000259" key="10">
    <source>
        <dbReference type="Pfam" id="PF07730"/>
    </source>
</evidence>
<reference evidence="11 12" key="1">
    <citation type="submission" date="2012-05" db="EMBL/GenBank/DDBJ databases">
        <authorList>
            <person name="Harkins D.M."/>
            <person name="Madupu R."/>
            <person name="Durkin A.S."/>
            <person name="Torralba M."/>
            <person name="Methe B."/>
            <person name="Sutton G.G."/>
            <person name="Nelson K.E."/>
        </authorList>
    </citation>
    <scope>NUCLEOTIDE SEQUENCE [LARGE SCALE GENOMIC DNA]</scope>
    <source>
        <strain evidence="11 12">F0490</strain>
    </source>
</reference>